<dbReference type="InterPro" id="IPR023415">
    <property type="entry name" value="LDLR_class-A_CS"/>
</dbReference>
<dbReference type="Pfam" id="PF00057">
    <property type="entry name" value="Ldl_recept_a"/>
    <property type="match status" value="9"/>
</dbReference>
<keyword evidence="25" id="KW-0968">Cytoplasmic vesicle</keyword>
<dbReference type="PANTHER" id="PTHR12106:SF27">
    <property type="entry name" value="SORTILIN-RELATED RECEPTOR"/>
    <property type="match status" value="1"/>
</dbReference>
<evidence type="ECO:0000256" key="9">
    <source>
        <dbReference type="ARBA" id="ARBA00013467"/>
    </source>
</evidence>
<evidence type="ECO:0000256" key="3">
    <source>
        <dbReference type="ARBA" id="ARBA00004162"/>
    </source>
</evidence>
<dbReference type="PROSITE" id="PS50853">
    <property type="entry name" value="FN3"/>
    <property type="match status" value="2"/>
</dbReference>
<keyword evidence="16" id="KW-0677">Repeat</keyword>
<dbReference type="InterPro" id="IPR013783">
    <property type="entry name" value="Ig-like_fold"/>
</dbReference>
<reference evidence="32" key="2">
    <citation type="submission" date="2022-10" db="EMBL/GenBank/DDBJ databases">
        <authorList>
            <consortium name="ENA_rothamsted_submissions"/>
            <consortium name="culmorum"/>
            <person name="King R."/>
        </authorList>
    </citation>
    <scope>NUCLEOTIDE SEQUENCE</scope>
</reference>
<keyword evidence="19 30" id="KW-1133">Transmembrane helix</keyword>
<evidence type="ECO:0000313" key="33">
    <source>
        <dbReference type="Proteomes" id="UP001153737"/>
    </source>
</evidence>
<dbReference type="Pfam" id="PF15902">
    <property type="entry name" value="Sortilin-Vps10"/>
    <property type="match status" value="1"/>
</dbReference>
<dbReference type="GO" id="GO:0006892">
    <property type="term" value="P:post-Golgi vesicle-mediated transport"/>
    <property type="evidence" value="ECO:0007669"/>
    <property type="project" value="TreeGrafter"/>
</dbReference>
<feature type="domain" description="Fibronectin type-III" evidence="31">
    <location>
        <begin position="1861"/>
        <end position="1957"/>
    </location>
</feature>
<dbReference type="InterPro" id="IPR000742">
    <property type="entry name" value="EGF"/>
</dbReference>
<feature type="disulfide bond" evidence="28">
    <location>
        <begin position="1222"/>
        <end position="1237"/>
    </location>
</feature>
<feature type="disulfide bond" evidence="28">
    <location>
        <begin position="1203"/>
        <end position="1215"/>
    </location>
</feature>
<feature type="disulfide bond" evidence="28">
    <location>
        <begin position="1210"/>
        <end position="1228"/>
    </location>
</feature>
<feature type="transmembrane region" description="Helical" evidence="30">
    <location>
        <begin position="1967"/>
        <end position="1990"/>
    </location>
</feature>
<dbReference type="Gene3D" id="2.120.10.30">
    <property type="entry name" value="TolB, C-terminal domain"/>
    <property type="match status" value="1"/>
</dbReference>
<dbReference type="GO" id="GO:0005794">
    <property type="term" value="C:Golgi apparatus"/>
    <property type="evidence" value="ECO:0007669"/>
    <property type="project" value="UniProtKB-SubCell"/>
</dbReference>
<feature type="disulfide bond" evidence="28">
    <location>
        <begin position="1365"/>
        <end position="1380"/>
    </location>
</feature>
<dbReference type="GO" id="GO:0006897">
    <property type="term" value="P:endocytosis"/>
    <property type="evidence" value="ECO:0007669"/>
    <property type="project" value="UniProtKB-KW"/>
</dbReference>
<feature type="disulfide bond" evidence="28">
    <location>
        <begin position="992"/>
        <end position="1010"/>
    </location>
</feature>
<keyword evidence="20" id="KW-0333">Golgi apparatus</keyword>
<evidence type="ECO:0000256" key="6">
    <source>
        <dbReference type="ARBA" id="ARBA00004480"/>
    </source>
</evidence>
<dbReference type="InterPro" id="IPR031778">
    <property type="entry name" value="Sortilin_N"/>
</dbReference>
<sequence length="2039" mass="227680">MVHWVGEKSGVVICLARDPAPLIPGMSSTPSPSSLFVSYDDGDKYENRTEAFKGPDGKYATLDKFYNHPKFNNVFVFTDIKHNVIYVTSDHGRKIERREVMFSPSEISFHEAQSGTFLVLDKNSTNQKLWITEDFGKNFRVVYEFVKSFYLFAEGNGDYQLIVQRMELNNLSSVLYYKTVLRRRNSQIYATGVKDLFFKGDYLFTTRYNSKGDLELYVSYKLGKQQKCAFSTSKKILGYFVVDVTETRALIAASHSNVSSNLYVSENLGGSDGEVRFGLSLKDVFAFIPGMTWQNTWLNHLSEDAFADVYKVEGPNGIYIASKLTGKVTGSSLGPQHLSSVITFDHGATWRPIRPPALDVDGRVSGCAVARNCSLHLSQKFGQLFPETRTVGILSSKSAPGIIMATGVLGKTLKGHYGVYISTDSGLTWRQTLRDLHFFNMGDHGGLLSAVRYYKSQGVTRHIEYSTDEGATWNETAFHVADLKLYGLMTEPGENTTVFTMFGSLPEEHQWIVVKVDLKGVFNRSCVEDDYKMWSPGQSSDTRSYIPCLLGQQTTYQRRIPHARCLNGLDYVRVVAKQPCNCDIWDFECDFGFIKVDTPHRCIHIGTTHDPQKVPANCKPGRYYNRTKGYVRIAGDTCVGGFESHYLPDLVPCPIKQMDDFLLFAQRERISRYNLVTKKLEELPITNLKNVIAIDFDMAQNCVYWADIAEDTIGRQCYSNGSKMEILVSTELSSIEGMAFDWISKTLYFVDGVRAKIELIRTDVVGSGHMRRTILNSTVLNKPRGIVLHPQNGYLFWTDWSADNPSISRANLDGTHNLTLFGAETVEWPNGITIDYMANRLYWVDARLDYIGSSDLHGDDFVKIISDNEVVSHPFAVAVFKNTMFWDDWKRNSIFSGNKDYFKGVDVVLKQMPGLMDLKVFAHGLQIGTNACTNTTCAHICVGLPHRSYACLCPDGLAMHDGACVCPGGLPPFANLTCPSAAEGCSEDQFTCANRLCVPKGWRCDREDDCGDGSDEARCVSETCPPTFFGCADGKCLPHYWRCDFDKDCADGSDEMGCSKMNCTENQFSCENGLCISMKWKCDGENDCRDGSDERNCSSENPTTCKNDEFHCKTGGITCIPVTWKCDTEPDCGDGSDELDCANNTCSEAQMSCGAPQNKCIYNSWMCDGDRDCPDGRDELNCTTSKAEQPKMPNDFLSKNGSCQDWMFVCNNSRCIPFWWKCDGVDDCLDNSDEVGCSGMVVHPTVEPLPPTVTPQSICESNQFHCSSGDCIDSSWVCDGTYDCLGGEDENNCNWLSNCSSKQFKCQSDGSCVSLSAVCNGIYECPDGTDELSCDRDLPAVPAAPSCSRGLFACDSACYPLSYVCDGKIDCRDGTDEGNCTKRERVYQVMQLDIDERGTNDTSLFLLWWIHLPDSLKLEFQPSIKRIGDGEWKNGTWTTNMWHQFTGLEPYTKYNMTVYVRIKDSNLVFPPAIYNVSLTSDGTPSEPWNLTAKQRNGSHILVAWKKPQKPRGPIVAYEIVWKSEKAPEVRLKLTGNETSHLLSPDFEHGVTYTFWVIAYNRKSSSNKSEPAKLRFDGETNVSVVSNFVVKETDETISFSWDYAGEADGFNVRPVAGIGYPELPTVTTKTRNVTMRLAPGVNYRIEVNAFKKTLVGPTIAITIGREGKPLPEISISQAIVLKVGTTVKLSWERPKYVKKLNWMYGIYYGTNHEQLFEKPRFITPNETATISDLEACEAFIFSVGIVGPIGYGPLSGNFKQLTTSGNAKAPPKRIQVGREGDDPLQMRIQWVPACPTAAPEFYSIQIRENATTQTWHRRVNATELYRVFSVSYGGVYEVKMASGSFSGPYSKPVTYTAPSIQAPYEVRVLAESNGSYIISWKESSLPSNIGKYQYEVLVHEGNTLDEKSAQKFEVDKPPFVYTNGSFDMFTFAVRIRTGKGLRSVTSEAVSKEISLAEASSSSSMSVSSVVACSVIIVSLLLTVIVVLMIRFRRLQGSFTRFTNTHYDTRSQAATFDERTLEEDECPQIRGFSDDEPLVIA</sequence>
<evidence type="ECO:0000256" key="13">
    <source>
        <dbReference type="ARBA" id="ARBA00022583"/>
    </source>
</evidence>
<keyword evidence="10" id="KW-0813">Transport</keyword>
<evidence type="ECO:0000256" key="15">
    <source>
        <dbReference type="ARBA" id="ARBA00022729"/>
    </source>
</evidence>
<proteinExistence type="inferred from homology"/>
<comment type="caution">
    <text evidence="28">Lacks conserved residue(s) required for the propagation of feature annotation.</text>
</comment>
<feature type="disulfide bond" evidence="28">
    <location>
        <begin position="1043"/>
        <end position="1058"/>
    </location>
</feature>
<feature type="disulfide bond" evidence="28">
    <location>
        <begin position="1070"/>
        <end position="1088"/>
    </location>
</feature>
<dbReference type="GO" id="GO:0031901">
    <property type="term" value="C:early endosome membrane"/>
    <property type="evidence" value="ECO:0007669"/>
    <property type="project" value="UniProtKB-SubCell"/>
</dbReference>
<feature type="disulfide bond" evidence="28">
    <location>
        <begin position="1278"/>
        <end position="1293"/>
    </location>
</feature>
<dbReference type="InterPro" id="IPR031777">
    <property type="entry name" value="Sortilin_C"/>
</dbReference>
<dbReference type="InterPro" id="IPR011042">
    <property type="entry name" value="6-blade_b-propeller_TolB-like"/>
</dbReference>
<dbReference type="SUPFAM" id="SSF57424">
    <property type="entry name" value="LDL receptor-like module"/>
    <property type="match status" value="9"/>
</dbReference>
<dbReference type="Proteomes" id="UP001153737">
    <property type="component" value="Chromosome 6"/>
</dbReference>
<dbReference type="InterPro" id="IPR036116">
    <property type="entry name" value="FN3_sf"/>
</dbReference>
<evidence type="ECO:0000256" key="28">
    <source>
        <dbReference type="PROSITE-ProRule" id="PRU00124"/>
    </source>
</evidence>
<dbReference type="CDD" id="cd00112">
    <property type="entry name" value="LDLa"/>
    <property type="match status" value="9"/>
</dbReference>
<feature type="disulfide bond" evidence="28">
    <location>
        <begin position="1259"/>
        <end position="1271"/>
    </location>
</feature>
<dbReference type="Gene3D" id="3.30.60.270">
    <property type="match status" value="1"/>
</dbReference>
<dbReference type="SMART" id="SM00602">
    <property type="entry name" value="VPS10"/>
    <property type="match status" value="1"/>
</dbReference>
<keyword evidence="14 30" id="KW-0812">Transmembrane</keyword>
<gene>
    <name evidence="32" type="ORF">PHAECO_LOCUS9811</name>
</gene>
<keyword evidence="22 28" id="KW-1015">Disulfide bond</keyword>
<reference evidence="32" key="1">
    <citation type="submission" date="2022-01" db="EMBL/GenBank/DDBJ databases">
        <authorList>
            <person name="King R."/>
        </authorList>
    </citation>
    <scope>NUCLEOTIDE SEQUENCE</scope>
</reference>
<evidence type="ECO:0000256" key="30">
    <source>
        <dbReference type="SAM" id="Phobius"/>
    </source>
</evidence>
<evidence type="ECO:0000256" key="19">
    <source>
        <dbReference type="ARBA" id="ARBA00022989"/>
    </source>
</evidence>
<dbReference type="SUPFAM" id="SSF110296">
    <property type="entry name" value="Oligoxyloglucan reducing end-specific cellobiohydrolase"/>
    <property type="match status" value="1"/>
</dbReference>
<dbReference type="InterPro" id="IPR003961">
    <property type="entry name" value="FN3_dom"/>
</dbReference>
<dbReference type="SMART" id="SM00060">
    <property type="entry name" value="FN3"/>
    <property type="match status" value="5"/>
</dbReference>
<feature type="disulfide bond" evidence="28">
    <location>
        <begin position="1082"/>
        <end position="1097"/>
    </location>
</feature>
<dbReference type="Pfam" id="PF25814">
    <property type="entry name" value="fn3_SORL1"/>
    <property type="match status" value="1"/>
</dbReference>
<keyword evidence="11" id="KW-1003">Cell membrane</keyword>
<dbReference type="SMART" id="SM00181">
    <property type="entry name" value="EGF"/>
    <property type="match status" value="4"/>
</dbReference>
<evidence type="ECO:0000256" key="22">
    <source>
        <dbReference type="ARBA" id="ARBA00023157"/>
    </source>
</evidence>
<organism evidence="32 33">
    <name type="scientific">Phaedon cochleariae</name>
    <name type="common">Mustard beetle</name>
    <dbReference type="NCBI Taxonomy" id="80249"/>
    <lineage>
        <taxon>Eukaryota</taxon>
        <taxon>Metazoa</taxon>
        <taxon>Ecdysozoa</taxon>
        <taxon>Arthropoda</taxon>
        <taxon>Hexapoda</taxon>
        <taxon>Insecta</taxon>
        <taxon>Pterygota</taxon>
        <taxon>Neoptera</taxon>
        <taxon>Endopterygota</taxon>
        <taxon>Coleoptera</taxon>
        <taxon>Polyphaga</taxon>
        <taxon>Cucujiformia</taxon>
        <taxon>Chrysomeloidea</taxon>
        <taxon>Chrysomelidae</taxon>
        <taxon>Chrysomelinae</taxon>
        <taxon>Chrysomelini</taxon>
        <taxon>Phaedon</taxon>
    </lineage>
</organism>
<keyword evidence="24" id="KW-0325">Glycoprotein</keyword>
<evidence type="ECO:0000256" key="25">
    <source>
        <dbReference type="ARBA" id="ARBA00023329"/>
    </source>
</evidence>
<evidence type="ECO:0000256" key="21">
    <source>
        <dbReference type="ARBA" id="ARBA00023136"/>
    </source>
</evidence>
<dbReference type="SUPFAM" id="SSF63825">
    <property type="entry name" value="YWTD domain"/>
    <property type="match status" value="1"/>
</dbReference>
<evidence type="ECO:0000256" key="2">
    <source>
        <dbReference type="ARBA" id="ARBA00004158"/>
    </source>
</evidence>
<feature type="repeat" description="LDL-receptor class B" evidence="29">
    <location>
        <begin position="701"/>
        <end position="744"/>
    </location>
</feature>
<dbReference type="OrthoDB" id="443634at2759"/>
<feature type="disulfide bond" evidence="28">
    <location>
        <begin position="985"/>
        <end position="997"/>
    </location>
</feature>
<keyword evidence="33" id="KW-1185">Reference proteome</keyword>
<evidence type="ECO:0000256" key="11">
    <source>
        <dbReference type="ARBA" id="ARBA00022475"/>
    </source>
</evidence>
<evidence type="ECO:0000256" key="24">
    <source>
        <dbReference type="ARBA" id="ARBA00023180"/>
    </source>
</evidence>
<dbReference type="PROSITE" id="PS51120">
    <property type="entry name" value="LDLRB"/>
    <property type="match status" value="3"/>
</dbReference>
<evidence type="ECO:0000256" key="7">
    <source>
        <dbReference type="ARBA" id="ARBA00004545"/>
    </source>
</evidence>
<feature type="disulfide bond" evidence="28">
    <location>
        <begin position="1031"/>
        <end position="1049"/>
    </location>
</feature>
<keyword evidence="17" id="KW-0967">Endosome</keyword>
<feature type="disulfide bond" evidence="28">
    <location>
        <begin position="1024"/>
        <end position="1036"/>
    </location>
</feature>
<evidence type="ECO:0000256" key="5">
    <source>
        <dbReference type="ARBA" id="ARBA00004393"/>
    </source>
</evidence>
<dbReference type="InterPro" id="IPR036055">
    <property type="entry name" value="LDL_receptor-like_sf"/>
</dbReference>
<feature type="disulfide bond" evidence="28">
    <location>
        <begin position="1167"/>
        <end position="1182"/>
    </location>
</feature>
<evidence type="ECO:0000256" key="12">
    <source>
        <dbReference type="ARBA" id="ARBA00022536"/>
    </source>
</evidence>
<evidence type="ECO:0000313" key="32">
    <source>
        <dbReference type="EMBL" id="CAG9822420.1"/>
    </source>
</evidence>
<evidence type="ECO:0000256" key="10">
    <source>
        <dbReference type="ARBA" id="ARBA00022448"/>
    </source>
</evidence>
<dbReference type="InterPro" id="IPR050310">
    <property type="entry name" value="VPS10-sortilin"/>
</dbReference>
<feature type="disulfide bond" evidence="28">
    <location>
        <begin position="1063"/>
        <end position="1075"/>
    </location>
</feature>
<evidence type="ECO:0000256" key="20">
    <source>
        <dbReference type="ARBA" id="ARBA00023034"/>
    </source>
</evidence>
<dbReference type="SUPFAM" id="SSF49265">
    <property type="entry name" value="Fibronectin type III"/>
    <property type="match status" value="2"/>
</dbReference>
<feature type="disulfide bond" evidence="28">
    <location>
        <begin position="1319"/>
        <end position="1334"/>
    </location>
</feature>
<protein>
    <recommendedName>
        <fullName evidence="9">Sortilin-related receptor</fullName>
    </recommendedName>
    <alternativeName>
        <fullName evidence="26">Low-density lipoprotein receptor relative with 11 ligand-binding repeats</fullName>
    </alternativeName>
    <alternativeName>
        <fullName evidence="27">Sorting protein-related receptor containing LDLR class A repeats</fullName>
    </alternativeName>
</protein>
<keyword evidence="12" id="KW-0245">EGF-like domain</keyword>
<dbReference type="Gene3D" id="2.60.40.10">
    <property type="entry name" value="Immunoglobulins"/>
    <property type="match status" value="1"/>
</dbReference>
<dbReference type="GO" id="GO:0055038">
    <property type="term" value="C:recycling endosome membrane"/>
    <property type="evidence" value="ECO:0007669"/>
    <property type="project" value="UniProtKB-SubCell"/>
</dbReference>
<dbReference type="PROSITE" id="PS01209">
    <property type="entry name" value="LDLRA_1"/>
    <property type="match status" value="5"/>
</dbReference>
<name>A0A9N9SMB2_PHACE</name>
<evidence type="ECO:0000256" key="29">
    <source>
        <dbReference type="PROSITE-ProRule" id="PRU00461"/>
    </source>
</evidence>
<comment type="similarity">
    <text evidence="8">Belongs to the VPS10-related sortilin family. SORL1 subfamily.</text>
</comment>
<evidence type="ECO:0000256" key="26">
    <source>
        <dbReference type="ARBA" id="ARBA00029896"/>
    </source>
</evidence>
<keyword evidence="23" id="KW-0675">Receptor</keyword>
<dbReference type="Gene3D" id="4.10.400.10">
    <property type="entry name" value="Low-density Lipoprotein Receptor"/>
    <property type="match status" value="9"/>
</dbReference>
<evidence type="ECO:0000259" key="31">
    <source>
        <dbReference type="PROSITE" id="PS50853"/>
    </source>
</evidence>
<dbReference type="PRINTS" id="PR00261">
    <property type="entry name" value="LDLRECEPTOR"/>
</dbReference>
<evidence type="ECO:0000256" key="18">
    <source>
        <dbReference type="ARBA" id="ARBA00022824"/>
    </source>
</evidence>
<dbReference type="InterPro" id="IPR006581">
    <property type="entry name" value="VPS10"/>
</dbReference>
<dbReference type="GO" id="GO:0005886">
    <property type="term" value="C:plasma membrane"/>
    <property type="evidence" value="ECO:0007669"/>
    <property type="project" value="UniProtKB-SubCell"/>
</dbReference>
<dbReference type="EMBL" id="OU896712">
    <property type="protein sequence ID" value="CAG9822420.1"/>
    <property type="molecule type" value="Genomic_DNA"/>
</dbReference>
<dbReference type="GO" id="GO:0005789">
    <property type="term" value="C:endoplasmic reticulum membrane"/>
    <property type="evidence" value="ECO:0007669"/>
    <property type="project" value="UniProtKB-SubCell"/>
</dbReference>
<dbReference type="GO" id="GO:0030658">
    <property type="term" value="C:transport vesicle membrane"/>
    <property type="evidence" value="ECO:0007669"/>
    <property type="project" value="UniProtKB-SubCell"/>
</dbReference>
<keyword evidence="13" id="KW-0254">Endocytosis</keyword>
<accession>A0A9N9SMB2</accession>
<feature type="domain" description="Fibronectin type-III" evidence="31">
    <location>
        <begin position="1486"/>
        <end position="1578"/>
    </location>
</feature>
<dbReference type="PANTHER" id="PTHR12106">
    <property type="entry name" value="SORTILIN RELATED"/>
    <property type="match status" value="1"/>
</dbReference>
<dbReference type="Pfam" id="PF15901">
    <property type="entry name" value="Sortilin_C"/>
    <property type="match status" value="1"/>
</dbReference>
<dbReference type="Pfam" id="PF00058">
    <property type="entry name" value="Ldl_recept_b"/>
    <property type="match status" value="2"/>
</dbReference>
<feature type="repeat" description="LDL-receptor class B" evidence="29">
    <location>
        <begin position="793"/>
        <end position="838"/>
    </location>
</feature>
<comment type="subcellular location">
    <subcellularLocation>
        <location evidence="3">Cell membrane</location>
        <topology evidence="3">Single-pass membrane protein</topology>
    </subcellularLocation>
    <subcellularLocation>
        <location evidence="4">Cytoplasmic vesicle</location>
        <location evidence="4">Secretory vesicle membrane</location>
        <topology evidence="4">Single-pass type I membrane protein</topology>
    </subcellularLocation>
    <subcellularLocation>
        <location evidence="2">Early endosome membrane</location>
        <topology evidence="2">Single-pass type I membrane protein</topology>
    </subcellularLocation>
    <subcellularLocation>
        <location evidence="1">Endoplasmic reticulum membrane</location>
        <topology evidence="1">Single-pass type I membrane protein</topology>
    </subcellularLocation>
    <subcellularLocation>
        <location evidence="7">Endosome</location>
        <location evidence="7">Multivesicular body membrane</location>
        <topology evidence="7">Single-pass type I membrane protein</topology>
    </subcellularLocation>
    <subcellularLocation>
        <location evidence="5">Golgi apparatus</location>
        <location evidence="5">trans-Golgi network membrane</location>
        <topology evidence="5">Single-pass type I membrane protein</topology>
    </subcellularLocation>
    <subcellularLocation>
        <location evidence="6">Recycling endosome membrane</location>
        <topology evidence="6">Single-pass type I membrane protein</topology>
    </subcellularLocation>
</comment>
<evidence type="ECO:0000256" key="27">
    <source>
        <dbReference type="ARBA" id="ARBA00032450"/>
    </source>
</evidence>
<dbReference type="Gene3D" id="2.10.70.80">
    <property type="match status" value="1"/>
</dbReference>
<feature type="disulfide bond" evidence="28">
    <location>
        <begin position="1126"/>
        <end position="1141"/>
    </location>
</feature>
<keyword evidence="18" id="KW-0256">Endoplasmic reticulum</keyword>
<dbReference type="Pfam" id="PF00041">
    <property type="entry name" value="fn3"/>
    <property type="match status" value="1"/>
</dbReference>
<dbReference type="FunFam" id="2.120.10.30:FF:000241">
    <property type="entry name" value="Low-density lipoprotein receptor-related protein 6"/>
    <property type="match status" value="1"/>
</dbReference>
<dbReference type="FunFam" id="4.10.400.10:FF:000002">
    <property type="entry name" value="Low-density lipoprotein receptor-related protein 1"/>
    <property type="match status" value="1"/>
</dbReference>
<evidence type="ECO:0000256" key="16">
    <source>
        <dbReference type="ARBA" id="ARBA00022737"/>
    </source>
</evidence>
<evidence type="ECO:0000256" key="1">
    <source>
        <dbReference type="ARBA" id="ARBA00004115"/>
    </source>
</evidence>
<keyword evidence="15" id="KW-0732">Signal</keyword>
<dbReference type="InterPro" id="IPR000033">
    <property type="entry name" value="LDLR_classB_rpt"/>
</dbReference>
<dbReference type="InterPro" id="IPR002172">
    <property type="entry name" value="LDrepeatLR_classA_rpt"/>
</dbReference>
<dbReference type="PROSITE" id="PS50068">
    <property type="entry name" value="LDLRA_2"/>
    <property type="match status" value="9"/>
</dbReference>
<dbReference type="FunFam" id="4.10.400.10:FF:000034">
    <property type="entry name" value="Low-density lipoprotein receptor-related protein 2"/>
    <property type="match status" value="1"/>
</dbReference>
<dbReference type="SMART" id="SM00192">
    <property type="entry name" value="LDLa"/>
    <property type="match status" value="9"/>
</dbReference>
<dbReference type="InterPro" id="IPR057841">
    <property type="entry name" value="FN3_SORL1"/>
</dbReference>
<evidence type="ECO:0000256" key="23">
    <source>
        <dbReference type="ARBA" id="ARBA00023170"/>
    </source>
</evidence>
<evidence type="ECO:0000256" key="8">
    <source>
        <dbReference type="ARBA" id="ARBA00007041"/>
    </source>
</evidence>
<feature type="repeat" description="LDL-receptor class B" evidence="29">
    <location>
        <begin position="839"/>
        <end position="883"/>
    </location>
</feature>
<keyword evidence="21 30" id="KW-0472">Membrane</keyword>
<dbReference type="SMART" id="SM00135">
    <property type="entry name" value="LY"/>
    <property type="match status" value="5"/>
</dbReference>
<evidence type="ECO:0000256" key="14">
    <source>
        <dbReference type="ARBA" id="ARBA00022692"/>
    </source>
</evidence>
<evidence type="ECO:0000256" key="17">
    <source>
        <dbReference type="ARBA" id="ARBA00022753"/>
    </source>
</evidence>
<dbReference type="CDD" id="cd00063">
    <property type="entry name" value="FN3"/>
    <property type="match status" value="1"/>
</dbReference>
<feature type="disulfide bond" evidence="28">
    <location>
        <begin position="1266"/>
        <end position="1284"/>
    </location>
</feature>
<evidence type="ECO:0000256" key="4">
    <source>
        <dbReference type="ARBA" id="ARBA00004212"/>
    </source>
</evidence>
<dbReference type="GO" id="GO:0032585">
    <property type="term" value="C:multivesicular body membrane"/>
    <property type="evidence" value="ECO:0007669"/>
    <property type="project" value="UniProtKB-SubCell"/>
</dbReference>
<feature type="disulfide bond" evidence="28">
    <location>
        <begin position="1004"/>
        <end position="1019"/>
    </location>
</feature>